<dbReference type="PROSITE" id="PS51900">
    <property type="entry name" value="CB"/>
    <property type="match status" value="1"/>
</dbReference>
<dbReference type="InterPro" id="IPR044068">
    <property type="entry name" value="CB"/>
</dbReference>
<dbReference type="AlphaFoldDB" id="A5CY73"/>
<dbReference type="SUPFAM" id="SSF56349">
    <property type="entry name" value="DNA breaking-rejoining enzymes"/>
    <property type="match status" value="1"/>
</dbReference>
<dbReference type="Proteomes" id="UP000006556">
    <property type="component" value="Chromosome"/>
</dbReference>
<name>A5CY73_PELTS</name>
<evidence type="ECO:0000313" key="5">
    <source>
        <dbReference type="EMBL" id="BAF61063.1"/>
    </source>
</evidence>
<proteinExistence type="inferred from homology"/>
<protein>
    <recommendedName>
        <fullName evidence="4">Core-binding (CB) domain-containing protein</fullName>
    </recommendedName>
</protein>
<gene>
    <name evidence="5" type="ordered locus">PTH_2882</name>
</gene>
<dbReference type="EMBL" id="AP009389">
    <property type="protein sequence ID" value="BAF61063.1"/>
    <property type="molecule type" value="Genomic_DNA"/>
</dbReference>
<dbReference type="InterPro" id="IPR010998">
    <property type="entry name" value="Integrase_recombinase_N"/>
</dbReference>
<comment type="similarity">
    <text evidence="1">Belongs to the 'phage' integrase family.</text>
</comment>
<dbReference type="Gene3D" id="1.10.150.130">
    <property type="match status" value="1"/>
</dbReference>
<accession>A5CY73</accession>
<evidence type="ECO:0000256" key="3">
    <source>
        <dbReference type="PROSITE-ProRule" id="PRU01248"/>
    </source>
</evidence>
<evidence type="ECO:0000256" key="1">
    <source>
        <dbReference type="ARBA" id="ARBA00008857"/>
    </source>
</evidence>
<organism evidence="5 6">
    <name type="scientific">Pelotomaculum thermopropionicum (strain DSM 13744 / JCM 10971 / SI)</name>
    <dbReference type="NCBI Taxonomy" id="370438"/>
    <lineage>
        <taxon>Bacteria</taxon>
        <taxon>Bacillati</taxon>
        <taxon>Bacillota</taxon>
        <taxon>Clostridia</taxon>
        <taxon>Eubacteriales</taxon>
        <taxon>Desulfotomaculaceae</taxon>
        <taxon>Pelotomaculum</taxon>
    </lineage>
</organism>
<feature type="domain" description="Core-binding (CB)" evidence="4">
    <location>
        <begin position="69"/>
        <end position="159"/>
    </location>
</feature>
<dbReference type="InterPro" id="IPR004107">
    <property type="entry name" value="Integrase_SAM-like_N"/>
</dbReference>
<dbReference type="KEGG" id="pth:PTH_2882"/>
<evidence type="ECO:0000313" key="6">
    <source>
        <dbReference type="Proteomes" id="UP000006556"/>
    </source>
</evidence>
<keyword evidence="2 3" id="KW-0238">DNA-binding</keyword>
<dbReference type="GO" id="GO:0003677">
    <property type="term" value="F:DNA binding"/>
    <property type="evidence" value="ECO:0007669"/>
    <property type="project" value="UniProtKB-UniRule"/>
</dbReference>
<sequence>MSKRGHGEGTIYRHVKTGKWAAQASIGYDYEGKIKRITKYFETRKEAQDWLAQVQHEKNTGQFVEPDKAVFGDWLNRWLTVYVKPKIRPASYANYKDVARNHIIPALGNIPLQKLTTDIIQEFYNRKSENGRLDGKGGLSPRIIHLIHQVINGALKQAVRQKLITHNPAEYTTRPSLKYREMQPLCSKNRFAVNFKTPEPLILLERVTGIEPAALSLGS</sequence>
<reference evidence="6" key="1">
    <citation type="journal article" date="2008" name="Genome Res.">
        <title>The genome of Pelotomaculum thermopropionicum reveals niche-associated evolution in anaerobic microbiota.</title>
        <authorList>
            <person name="Kosaka T."/>
            <person name="Kato S."/>
            <person name="Shimoyama T."/>
            <person name="Ishii S."/>
            <person name="Abe T."/>
            <person name="Watanabe K."/>
        </authorList>
    </citation>
    <scope>NUCLEOTIDE SEQUENCE [LARGE SCALE GENOMIC DNA]</scope>
    <source>
        <strain evidence="6">DSM 13744 / JCM 10971 / SI</strain>
    </source>
</reference>
<dbReference type="HOGENOM" id="CLU_027562_17_3_9"/>
<evidence type="ECO:0000259" key="4">
    <source>
        <dbReference type="PROSITE" id="PS51900"/>
    </source>
</evidence>
<dbReference type="STRING" id="370438.PTH_2882"/>
<dbReference type="GO" id="GO:0015074">
    <property type="term" value="P:DNA integration"/>
    <property type="evidence" value="ECO:0007669"/>
    <property type="project" value="InterPro"/>
</dbReference>
<dbReference type="Pfam" id="PF14659">
    <property type="entry name" value="Phage_int_SAM_3"/>
    <property type="match status" value="1"/>
</dbReference>
<dbReference type="InterPro" id="IPR011010">
    <property type="entry name" value="DNA_brk_join_enz"/>
</dbReference>
<dbReference type="eggNOG" id="COG0582">
    <property type="taxonomic scope" value="Bacteria"/>
</dbReference>
<keyword evidence="6" id="KW-1185">Reference proteome</keyword>
<dbReference type="InterPro" id="IPR028259">
    <property type="entry name" value="AP2-like_int_N"/>
</dbReference>
<evidence type="ECO:0000256" key="2">
    <source>
        <dbReference type="ARBA" id="ARBA00023125"/>
    </source>
</evidence>
<dbReference type="Pfam" id="PF14657">
    <property type="entry name" value="Arm-DNA-bind_4"/>
    <property type="match status" value="1"/>
</dbReference>